<gene>
    <name evidence="3" type="ORF">T265_00460</name>
</gene>
<accession>A0A075A643</accession>
<dbReference type="AlphaFoldDB" id="A0A075A643"/>
<evidence type="ECO:0000313" key="4">
    <source>
        <dbReference type="Proteomes" id="UP000054324"/>
    </source>
</evidence>
<reference evidence="3 4" key="1">
    <citation type="submission" date="2013-11" db="EMBL/GenBank/DDBJ databases">
        <title>Opisthorchis viverrini - life in the bile duct.</title>
        <authorList>
            <person name="Young N.D."/>
            <person name="Nagarajan N."/>
            <person name="Lin S.J."/>
            <person name="Korhonen P.K."/>
            <person name="Jex A.R."/>
            <person name="Hall R.S."/>
            <person name="Safavi-Hemami H."/>
            <person name="Kaewkong W."/>
            <person name="Bertrand D."/>
            <person name="Gao S."/>
            <person name="Seet Q."/>
            <person name="Wongkham S."/>
            <person name="Teh B.T."/>
            <person name="Wongkham C."/>
            <person name="Intapan P.M."/>
            <person name="Maleewong W."/>
            <person name="Yang X."/>
            <person name="Hu M."/>
            <person name="Wang Z."/>
            <person name="Hofmann A."/>
            <person name="Sternberg P.W."/>
            <person name="Tan P."/>
            <person name="Wang J."/>
            <person name="Gasser R.B."/>
        </authorList>
    </citation>
    <scope>NUCLEOTIDE SEQUENCE [LARGE SCALE GENOMIC DNA]</scope>
</reference>
<sequence length="363" mass="41316">MYFLPRISGNLLPTGQVGPFGKITPPVGVDALHADNVLINVQLELRVPLFFSAWIKKTYNPGVLETRMPYLDMLIQPELPSLEELEAMQRDTRHRRPGRWTEFLVYVNTLLSTVAGIQTEEPNLSSKLLKSKNISYIPKAISVLYKLRLNQESKITPVRMTVRELMQKTQQSISFPRYLGAIMAANRSGVIPRDLAVWVADVEYYERLGNLLYHTSFNELQEYITFCILHKYAPYVYRPLAILKRKLLEPLAGTEHSTADALLGSDTLIINLNNLSNFAARICTHFTPAKCNNLLRDWMGFNPNPMFADRPIDEWQTRSTRAATRTQASKLSPSESSYPVPKLTEHVSTSNAWLRFPPSPIPQ</sequence>
<feature type="compositionally biased region" description="Low complexity" evidence="1">
    <location>
        <begin position="318"/>
        <end position="329"/>
    </location>
</feature>
<dbReference type="GO" id="GO:0006508">
    <property type="term" value="P:proteolysis"/>
    <property type="evidence" value="ECO:0007669"/>
    <property type="project" value="InterPro"/>
</dbReference>
<dbReference type="RefSeq" id="XP_009162497.1">
    <property type="nucleotide sequence ID" value="XM_009164233.1"/>
</dbReference>
<dbReference type="SUPFAM" id="SSF55486">
    <property type="entry name" value="Metalloproteases ('zincins'), catalytic domain"/>
    <property type="match status" value="1"/>
</dbReference>
<evidence type="ECO:0000313" key="3">
    <source>
        <dbReference type="EMBL" id="KER33792.1"/>
    </source>
</evidence>
<name>A0A075A643_OPIVI</name>
<feature type="region of interest" description="Disordered" evidence="1">
    <location>
        <begin position="318"/>
        <end position="342"/>
    </location>
</feature>
<dbReference type="GeneID" id="20314648"/>
<organism evidence="3 4">
    <name type="scientific">Opisthorchis viverrini</name>
    <name type="common">Southeast Asian liver fluke</name>
    <dbReference type="NCBI Taxonomy" id="6198"/>
    <lineage>
        <taxon>Eukaryota</taxon>
        <taxon>Metazoa</taxon>
        <taxon>Spiralia</taxon>
        <taxon>Lophotrochozoa</taxon>
        <taxon>Platyhelminthes</taxon>
        <taxon>Trematoda</taxon>
        <taxon>Digenea</taxon>
        <taxon>Opisthorchiida</taxon>
        <taxon>Opisthorchiata</taxon>
        <taxon>Opisthorchiidae</taxon>
        <taxon>Opisthorchis</taxon>
    </lineage>
</organism>
<dbReference type="Proteomes" id="UP000054324">
    <property type="component" value="Unassembled WGS sequence"/>
</dbReference>
<dbReference type="CTD" id="20314648"/>
<dbReference type="InterPro" id="IPR008753">
    <property type="entry name" value="Peptidase_M13_N"/>
</dbReference>
<evidence type="ECO:0000259" key="2">
    <source>
        <dbReference type="Pfam" id="PF05649"/>
    </source>
</evidence>
<dbReference type="KEGG" id="ovi:T265_00460"/>
<keyword evidence="4" id="KW-1185">Reference proteome</keyword>
<proteinExistence type="predicted"/>
<dbReference type="OrthoDB" id="6270419at2759"/>
<protein>
    <recommendedName>
        <fullName evidence="2">Peptidase M13 N-terminal domain-containing protein</fullName>
    </recommendedName>
</protein>
<feature type="domain" description="Peptidase M13 N-terminal" evidence="2">
    <location>
        <begin position="151"/>
        <end position="255"/>
    </location>
</feature>
<dbReference type="InterPro" id="IPR042089">
    <property type="entry name" value="Peptidase_M13_dom_2"/>
</dbReference>
<dbReference type="EMBL" id="KL596622">
    <property type="protein sequence ID" value="KER33792.1"/>
    <property type="molecule type" value="Genomic_DNA"/>
</dbReference>
<evidence type="ECO:0000256" key="1">
    <source>
        <dbReference type="SAM" id="MobiDB-lite"/>
    </source>
</evidence>
<dbReference type="Gene3D" id="1.10.1380.10">
    <property type="entry name" value="Neutral endopeptidase , domain2"/>
    <property type="match status" value="1"/>
</dbReference>
<dbReference type="Pfam" id="PF05649">
    <property type="entry name" value="Peptidase_M13_N"/>
    <property type="match status" value="1"/>
</dbReference>